<name>A0ABV8WCD3_9FLAO</name>
<protein>
    <recommendedName>
        <fullName evidence="3">Immunity protein 50</fullName>
    </recommendedName>
</protein>
<sequence length="142" mass="16411">MTKEDFLFHLQGASFVALRFAERYVKDKLVTDFKYNLILTVAGNIDGSNKFDIYPEENDIIKLDLTEIEVVDLLYRNNKIPIWIDISVLKSSRKSTTFNLLCSGKYSNDKNDYYYNQNGSGPFGVKGPKFPINYKEGKKFKL</sequence>
<proteinExistence type="predicted"/>
<comment type="caution">
    <text evidence="1">The sequence shown here is derived from an EMBL/GenBank/DDBJ whole genome shotgun (WGS) entry which is preliminary data.</text>
</comment>
<evidence type="ECO:0000313" key="2">
    <source>
        <dbReference type="Proteomes" id="UP001595719"/>
    </source>
</evidence>
<dbReference type="EMBL" id="JBHSCO010000011">
    <property type="protein sequence ID" value="MFC4394447.1"/>
    <property type="molecule type" value="Genomic_DNA"/>
</dbReference>
<evidence type="ECO:0000313" key="1">
    <source>
        <dbReference type="EMBL" id="MFC4394447.1"/>
    </source>
</evidence>
<keyword evidence="2" id="KW-1185">Reference proteome</keyword>
<dbReference type="Proteomes" id="UP001595719">
    <property type="component" value="Unassembled WGS sequence"/>
</dbReference>
<evidence type="ECO:0008006" key="3">
    <source>
        <dbReference type="Google" id="ProtNLM"/>
    </source>
</evidence>
<organism evidence="1 2">
    <name type="scientific">Flavobacterium quisquiliarum</name>
    <dbReference type="NCBI Taxonomy" id="1834436"/>
    <lineage>
        <taxon>Bacteria</taxon>
        <taxon>Pseudomonadati</taxon>
        <taxon>Bacteroidota</taxon>
        <taxon>Flavobacteriia</taxon>
        <taxon>Flavobacteriales</taxon>
        <taxon>Flavobacteriaceae</taxon>
        <taxon>Flavobacterium</taxon>
    </lineage>
</organism>
<reference evidence="2" key="1">
    <citation type="journal article" date="2019" name="Int. J. Syst. Evol. Microbiol.">
        <title>The Global Catalogue of Microorganisms (GCM) 10K type strain sequencing project: providing services to taxonomists for standard genome sequencing and annotation.</title>
        <authorList>
            <consortium name="The Broad Institute Genomics Platform"/>
            <consortium name="The Broad Institute Genome Sequencing Center for Infectious Disease"/>
            <person name="Wu L."/>
            <person name="Ma J."/>
        </authorList>
    </citation>
    <scope>NUCLEOTIDE SEQUENCE [LARGE SCALE GENOMIC DNA]</scope>
    <source>
        <strain evidence="2">CGMCC 1.15345</strain>
    </source>
</reference>
<dbReference type="RefSeq" id="WP_179001976.1">
    <property type="nucleotide sequence ID" value="NZ_JBHSCO010000011.1"/>
</dbReference>
<accession>A0ABV8WCD3</accession>
<gene>
    <name evidence="1" type="ORF">ACFOY0_25920</name>
</gene>